<sequence>MEDPTVIGKRSREEYDSAVPEESDSPAVKRLREDLLGGSDDEGEFCEASEDLDSFVKSFQEEITASPAAGVDPVSDSGETRPDLGYLLEASDDELGLPPTTAVSGSEPRAELDRVESESSGLGCEIWDIPSYDPFGFGFGEVEADYGAGGGEYAALDGLFDHSDLGFGSGDFEYRTESLPAQ</sequence>
<protein>
    <submittedName>
        <fullName evidence="2">Uncharacterized protein</fullName>
    </submittedName>
</protein>
<feature type="region of interest" description="Disordered" evidence="1">
    <location>
        <begin position="65"/>
        <end position="120"/>
    </location>
</feature>
<dbReference type="AlphaFoldDB" id="A0A9N7NLM7"/>
<dbReference type="PANTHER" id="PTHR34539">
    <property type="entry name" value="T6J4.11 PROTEIN"/>
    <property type="match status" value="1"/>
</dbReference>
<name>A0A9N7NLM7_STRHE</name>
<gene>
    <name evidence="2" type="ORF">SHERM_28293</name>
</gene>
<evidence type="ECO:0000256" key="1">
    <source>
        <dbReference type="SAM" id="MobiDB-lite"/>
    </source>
</evidence>
<dbReference type="Proteomes" id="UP001153555">
    <property type="component" value="Unassembled WGS sequence"/>
</dbReference>
<proteinExistence type="predicted"/>
<accession>A0A9N7NLM7</accession>
<dbReference type="OrthoDB" id="781489at2759"/>
<feature type="compositionally biased region" description="Basic and acidic residues" evidence="1">
    <location>
        <begin position="108"/>
        <end position="117"/>
    </location>
</feature>
<dbReference type="PANTHER" id="PTHR34539:SF19">
    <property type="entry name" value="T6J4.11 PROTEIN"/>
    <property type="match status" value="1"/>
</dbReference>
<evidence type="ECO:0000313" key="2">
    <source>
        <dbReference type="EMBL" id="CAA0833019.1"/>
    </source>
</evidence>
<comment type="caution">
    <text evidence="2">The sequence shown here is derived from an EMBL/GenBank/DDBJ whole genome shotgun (WGS) entry which is preliminary data.</text>
</comment>
<organism evidence="2 3">
    <name type="scientific">Striga hermonthica</name>
    <name type="common">Purple witchweed</name>
    <name type="synonym">Buchnera hermonthica</name>
    <dbReference type="NCBI Taxonomy" id="68872"/>
    <lineage>
        <taxon>Eukaryota</taxon>
        <taxon>Viridiplantae</taxon>
        <taxon>Streptophyta</taxon>
        <taxon>Embryophyta</taxon>
        <taxon>Tracheophyta</taxon>
        <taxon>Spermatophyta</taxon>
        <taxon>Magnoliopsida</taxon>
        <taxon>eudicotyledons</taxon>
        <taxon>Gunneridae</taxon>
        <taxon>Pentapetalae</taxon>
        <taxon>asterids</taxon>
        <taxon>lamiids</taxon>
        <taxon>Lamiales</taxon>
        <taxon>Orobanchaceae</taxon>
        <taxon>Buchnereae</taxon>
        <taxon>Striga</taxon>
    </lineage>
</organism>
<dbReference type="EMBL" id="CACSLK010027837">
    <property type="protein sequence ID" value="CAA0833019.1"/>
    <property type="molecule type" value="Genomic_DNA"/>
</dbReference>
<evidence type="ECO:0000313" key="3">
    <source>
        <dbReference type="Proteomes" id="UP001153555"/>
    </source>
</evidence>
<keyword evidence="3" id="KW-1185">Reference proteome</keyword>
<reference evidence="2" key="1">
    <citation type="submission" date="2019-12" db="EMBL/GenBank/DDBJ databases">
        <authorList>
            <person name="Scholes J."/>
        </authorList>
    </citation>
    <scope>NUCLEOTIDE SEQUENCE</scope>
</reference>
<feature type="region of interest" description="Disordered" evidence="1">
    <location>
        <begin position="1"/>
        <end position="45"/>
    </location>
</feature>